<comment type="caution">
    <text evidence="4">The sequence shown here is derived from an EMBL/GenBank/DDBJ whole genome shotgun (WGS) entry which is preliminary data.</text>
</comment>
<dbReference type="GO" id="GO:0005525">
    <property type="term" value="F:GTP binding"/>
    <property type="evidence" value="ECO:0007669"/>
    <property type="project" value="UniProtKB-KW"/>
</dbReference>
<keyword evidence="5" id="KW-1185">Reference proteome</keyword>
<dbReference type="Pfam" id="PF08477">
    <property type="entry name" value="Roc"/>
    <property type="match status" value="1"/>
</dbReference>
<dbReference type="PROSITE" id="PS51419">
    <property type="entry name" value="RAB"/>
    <property type="match status" value="1"/>
</dbReference>
<sequence>MNSLFSSLASTSVNPDRLGAVRILIIGNAGCGKTTLAHFLANGEALRSSTPTVGCNTFVKLLDFPEEVAYDGAVLRTRPYFVEFWDVGGHERYKTIRNIFYSDLNGIIIVHDSTTGRAQPSVRRWANEVAARGRFVARCGDTQAAANPGALPVPVLVVANKADLRGGALGLGAALSRSLAQLWQSVLEWLRMRKPEDLVRQCSNSSTDGSTAGSLSATATQGRIDTAAVTEFLRECIARRYYVGAGGPPSTLRTRGPPPPRASLNPSTPPFSGFHETAPAGTRTPPQAWGTPVGGPPPPPSLTGAFTSAFAGARGLGSRTASYQSMASSSDYGWGSASEAGGAAGGAHSAFQGSHAALDVNGRIDD</sequence>
<protein>
    <submittedName>
        <fullName evidence="4">Uncharacterized protein</fullName>
    </submittedName>
</protein>
<evidence type="ECO:0000256" key="2">
    <source>
        <dbReference type="ARBA" id="ARBA00023134"/>
    </source>
</evidence>
<dbReference type="InterPro" id="IPR027417">
    <property type="entry name" value="P-loop_NTPase"/>
</dbReference>
<dbReference type="SMART" id="SM00175">
    <property type="entry name" value="RAB"/>
    <property type="match status" value="1"/>
</dbReference>
<evidence type="ECO:0000256" key="3">
    <source>
        <dbReference type="SAM" id="MobiDB-lite"/>
    </source>
</evidence>
<reference evidence="4 5" key="1">
    <citation type="journal article" date="2024" name="Nat. Commun.">
        <title>Phylogenomics reveals the evolutionary origins of lichenization in chlorophyte algae.</title>
        <authorList>
            <person name="Puginier C."/>
            <person name="Libourel C."/>
            <person name="Otte J."/>
            <person name="Skaloud P."/>
            <person name="Haon M."/>
            <person name="Grisel S."/>
            <person name="Petersen M."/>
            <person name="Berrin J.G."/>
            <person name="Delaux P.M."/>
            <person name="Dal Grande F."/>
            <person name="Keller J."/>
        </authorList>
    </citation>
    <scope>NUCLEOTIDE SEQUENCE [LARGE SCALE GENOMIC DNA]</scope>
    <source>
        <strain evidence="4 5">SAG 245.80</strain>
    </source>
</reference>
<organism evidence="4 5">
    <name type="scientific">Elliptochloris bilobata</name>
    <dbReference type="NCBI Taxonomy" id="381761"/>
    <lineage>
        <taxon>Eukaryota</taxon>
        <taxon>Viridiplantae</taxon>
        <taxon>Chlorophyta</taxon>
        <taxon>core chlorophytes</taxon>
        <taxon>Trebouxiophyceae</taxon>
        <taxon>Trebouxiophyceae incertae sedis</taxon>
        <taxon>Elliptochloris clade</taxon>
        <taxon>Elliptochloris</taxon>
    </lineage>
</organism>
<dbReference type="Gene3D" id="3.40.50.300">
    <property type="entry name" value="P-loop containing nucleotide triphosphate hydrolases"/>
    <property type="match status" value="1"/>
</dbReference>
<keyword evidence="2" id="KW-0342">GTP-binding</keyword>
<dbReference type="SUPFAM" id="SSF52540">
    <property type="entry name" value="P-loop containing nucleoside triphosphate hydrolases"/>
    <property type="match status" value="1"/>
</dbReference>
<evidence type="ECO:0000256" key="1">
    <source>
        <dbReference type="ARBA" id="ARBA00022741"/>
    </source>
</evidence>
<dbReference type="Proteomes" id="UP001445335">
    <property type="component" value="Unassembled WGS sequence"/>
</dbReference>
<proteinExistence type="predicted"/>
<gene>
    <name evidence="4" type="ORF">WJX81_002072</name>
</gene>
<dbReference type="AlphaFoldDB" id="A0AAW1SDH2"/>
<dbReference type="PRINTS" id="PR00449">
    <property type="entry name" value="RASTRNSFRMNG"/>
</dbReference>
<feature type="region of interest" description="Disordered" evidence="3">
    <location>
        <begin position="247"/>
        <end position="296"/>
    </location>
</feature>
<name>A0AAW1SDH2_9CHLO</name>
<dbReference type="PANTHER" id="PTHR24073">
    <property type="entry name" value="DRAB5-RELATED"/>
    <property type="match status" value="1"/>
</dbReference>
<dbReference type="EMBL" id="JALJOU010000005">
    <property type="protein sequence ID" value="KAK9843681.1"/>
    <property type="molecule type" value="Genomic_DNA"/>
</dbReference>
<evidence type="ECO:0000313" key="5">
    <source>
        <dbReference type="Proteomes" id="UP001445335"/>
    </source>
</evidence>
<keyword evidence="1" id="KW-0547">Nucleotide-binding</keyword>
<accession>A0AAW1SDH2</accession>
<evidence type="ECO:0000313" key="4">
    <source>
        <dbReference type="EMBL" id="KAK9843681.1"/>
    </source>
</evidence>